<dbReference type="PROSITE" id="PS00108">
    <property type="entry name" value="PROTEIN_KINASE_ST"/>
    <property type="match status" value="1"/>
</dbReference>
<dbReference type="InterPro" id="IPR000719">
    <property type="entry name" value="Prot_kinase_dom"/>
</dbReference>
<proteinExistence type="predicted"/>
<feature type="compositionally biased region" description="Basic residues" evidence="10">
    <location>
        <begin position="64"/>
        <end position="74"/>
    </location>
</feature>
<dbReference type="GO" id="GO:0005829">
    <property type="term" value="C:cytosol"/>
    <property type="evidence" value="ECO:0007669"/>
    <property type="project" value="TreeGrafter"/>
</dbReference>
<evidence type="ECO:0000256" key="1">
    <source>
        <dbReference type="ARBA" id="ARBA00012444"/>
    </source>
</evidence>
<dbReference type="PANTHER" id="PTHR24353">
    <property type="entry name" value="CYCLIC NUCLEOTIDE-DEPENDENT PROTEIN KINASE"/>
    <property type="match status" value="1"/>
</dbReference>
<dbReference type="FunFam" id="3.30.200.20:FF:000005">
    <property type="entry name" value="cAMP-dependent protein kinase catalytic subunit"/>
    <property type="match status" value="1"/>
</dbReference>
<keyword evidence="2" id="KW-0723">Serine/threonine-protein kinase</keyword>
<dbReference type="Gene3D" id="1.10.510.10">
    <property type="entry name" value="Transferase(Phosphotransferase) domain 1"/>
    <property type="match status" value="1"/>
</dbReference>
<feature type="compositionally biased region" description="Polar residues" evidence="10">
    <location>
        <begin position="332"/>
        <end position="347"/>
    </location>
</feature>
<sequence>ISLTGFAPFAHSPPSPYSITCGIRSKGLARDSPLAFKIKRKHSSVPDMSFLNKIFEKTAQKASHLTHHPAHHKPPGQDNPPSSQPVGLNISHPVSSPRPDLHPKNTLAPGDKPFAARPASPTAHQTLQPRDTHQPPSTLPYNTAPQFIGAAPSGNRSPPPPPPQPANNAASRLPMTTIEPSQPTTSNAMTAAAISGIRSNPIGSNALTPPPPTAHSPAAAFRPMVNMLPSSMSGAGSHLTPSAMGHTSAALMGIGSGHHITSIPGPSLTGVRLNPPQPLSITTTGAGISNGATVSTLAVPSGHSTAGTHAVPHPVDTGLVPSQPKYPPASYITPQSSTQSLGTTPAQHTKDASHAVAPSAPGLPKPHAPTVSLADFRVERTLGTGSFGRVRLVQYKTTQQYYAMKVLKKSEVVRAKQVEHVNNERQILGLCKSPFLVSLLGAFQDNVNLYMVMEYVVGGELFTYLRKYQRFPPQVAKFYAGEVILAFEYLHSFDIIYRDLKPENVLIDHRGHIKLTDFGFAKYVPDVTWTLCGTPDYLAPEIIQSKGYSKAVDWYSLGVLIFEMLAGYPPFYDEDHFKLYEKILAGRIAWPSHFDPLAKDLVKRLLTHDLTKRYGNLKNGSQDIKCHRWLMEIDWVKLFNRQIPAPLIPQIAHTGDASNFDMYPETSEVYGDFTAEDPFREKFPTF</sequence>
<dbReference type="Pfam" id="PF00069">
    <property type="entry name" value="Pkinase"/>
    <property type="match status" value="1"/>
</dbReference>
<dbReference type="InterPro" id="IPR000961">
    <property type="entry name" value="AGC-kinase_C"/>
</dbReference>
<evidence type="ECO:0000256" key="7">
    <source>
        <dbReference type="ARBA" id="ARBA00047292"/>
    </source>
</evidence>
<name>A0A9W8ARF1_9FUNG</name>
<dbReference type="FunFam" id="1.10.510.10:FF:000005">
    <property type="entry name" value="cAMP-dependent protein kinase catalytic subunit alpha"/>
    <property type="match status" value="1"/>
</dbReference>
<dbReference type="SUPFAM" id="SSF56112">
    <property type="entry name" value="Protein kinase-like (PK-like)"/>
    <property type="match status" value="1"/>
</dbReference>
<feature type="domain" description="Protein kinase" evidence="11">
    <location>
        <begin position="376"/>
        <end position="630"/>
    </location>
</feature>
<feature type="region of interest" description="Disordered" evidence="10">
    <location>
        <begin position="60"/>
        <end position="171"/>
    </location>
</feature>
<dbReference type="Proteomes" id="UP001150925">
    <property type="component" value="Unassembled WGS sequence"/>
</dbReference>
<dbReference type="EC" id="2.7.11.11" evidence="1"/>
<feature type="non-terminal residue" evidence="13">
    <location>
        <position position="1"/>
    </location>
</feature>
<keyword evidence="5 13" id="KW-0418">Kinase</keyword>
<dbReference type="SMART" id="SM00220">
    <property type="entry name" value="S_TKc"/>
    <property type="match status" value="1"/>
</dbReference>
<evidence type="ECO:0000256" key="3">
    <source>
        <dbReference type="ARBA" id="ARBA00022679"/>
    </source>
</evidence>
<protein>
    <recommendedName>
        <fullName evidence="1">cAMP-dependent protein kinase</fullName>
        <ecNumber evidence="1">2.7.11.11</ecNumber>
    </recommendedName>
</protein>
<reference evidence="13" key="1">
    <citation type="submission" date="2022-07" db="EMBL/GenBank/DDBJ databases">
        <title>Phylogenomic reconstructions and comparative analyses of Kickxellomycotina fungi.</title>
        <authorList>
            <person name="Reynolds N.K."/>
            <person name="Stajich J.E."/>
            <person name="Barry K."/>
            <person name="Grigoriev I.V."/>
            <person name="Crous P."/>
            <person name="Smith M.E."/>
        </authorList>
    </citation>
    <scope>NUCLEOTIDE SEQUENCE</scope>
    <source>
        <strain evidence="13">RSA 1196</strain>
    </source>
</reference>
<dbReference type="Gene3D" id="3.30.200.20">
    <property type="entry name" value="Phosphorylase Kinase, domain 1"/>
    <property type="match status" value="1"/>
</dbReference>
<feature type="compositionally biased region" description="Polar residues" evidence="10">
    <location>
        <begin position="122"/>
        <end position="145"/>
    </location>
</feature>
<keyword evidence="14" id="KW-1185">Reference proteome</keyword>
<keyword evidence="4 9" id="KW-0547">Nucleotide-binding</keyword>
<comment type="catalytic activity">
    <reaction evidence="8">
        <text>L-seryl-[protein] + ATP = O-phospho-L-seryl-[protein] + ADP + H(+)</text>
        <dbReference type="Rhea" id="RHEA:17989"/>
        <dbReference type="Rhea" id="RHEA-COMP:9863"/>
        <dbReference type="Rhea" id="RHEA-COMP:11604"/>
        <dbReference type="ChEBI" id="CHEBI:15378"/>
        <dbReference type="ChEBI" id="CHEBI:29999"/>
        <dbReference type="ChEBI" id="CHEBI:30616"/>
        <dbReference type="ChEBI" id="CHEBI:83421"/>
        <dbReference type="ChEBI" id="CHEBI:456216"/>
        <dbReference type="EC" id="2.7.11.11"/>
    </reaction>
</comment>
<dbReference type="EMBL" id="JANBPY010001804">
    <property type="protein sequence ID" value="KAJ1958339.1"/>
    <property type="molecule type" value="Genomic_DNA"/>
</dbReference>
<dbReference type="GO" id="GO:0005952">
    <property type="term" value="C:cAMP-dependent protein kinase complex"/>
    <property type="evidence" value="ECO:0007669"/>
    <property type="project" value="TreeGrafter"/>
</dbReference>
<dbReference type="AlphaFoldDB" id="A0A9W8ARF1"/>
<organism evidence="13 14">
    <name type="scientific">Dispira parvispora</name>
    <dbReference type="NCBI Taxonomy" id="1520584"/>
    <lineage>
        <taxon>Eukaryota</taxon>
        <taxon>Fungi</taxon>
        <taxon>Fungi incertae sedis</taxon>
        <taxon>Zoopagomycota</taxon>
        <taxon>Kickxellomycotina</taxon>
        <taxon>Dimargaritomycetes</taxon>
        <taxon>Dimargaritales</taxon>
        <taxon>Dimargaritaceae</taxon>
        <taxon>Dispira</taxon>
    </lineage>
</organism>
<dbReference type="GO" id="GO:0004691">
    <property type="term" value="F:cAMP-dependent protein kinase activity"/>
    <property type="evidence" value="ECO:0007669"/>
    <property type="project" value="UniProtKB-EC"/>
</dbReference>
<evidence type="ECO:0000256" key="6">
    <source>
        <dbReference type="ARBA" id="ARBA00022840"/>
    </source>
</evidence>
<evidence type="ECO:0000256" key="10">
    <source>
        <dbReference type="SAM" id="MobiDB-lite"/>
    </source>
</evidence>
<evidence type="ECO:0000256" key="5">
    <source>
        <dbReference type="ARBA" id="ARBA00022777"/>
    </source>
</evidence>
<accession>A0A9W8ARF1</accession>
<dbReference type="InterPro" id="IPR011009">
    <property type="entry name" value="Kinase-like_dom_sf"/>
</dbReference>
<evidence type="ECO:0000259" key="11">
    <source>
        <dbReference type="PROSITE" id="PS50011"/>
    </source>
</evidence>
<keyword evidence="6 9" id="KW-0067">ATP-binding</keyword>
<feature type="binding site" evidence="9">
    <location>
        <position position="405"/>
    </location>
    <ligand>
        <name>ATP</name>
        <dbReference type="ChEBI" id="CHEBI:30616"/>
    </ligand>
</feature>
<dbReference type="GO" id="GO:0005634">
    <property type="term" value="C:nucleus"/>
    <property type="evidence" value="ECO:0007669"/>
    <property type="project" value="TreeGrafter"/>
</dbReference>
<feature type="domain" description="AGC-kinase C-terminal" evidence="12">
    <location>
        <begin position="631"/>
        <end position="686"/>
    </location>
</feature>
<comment type="caution">
    <text evidence="13">The sequence shown here is derived from an EMBL/GenBank/DDBJ whole genome shotgun (WGS) entry which is preliminary data.</text>
</comment>
<evidence type="ECO:0000256" key="8">
    <source>
        <dbReference type="ARBA" id="ARBA00047454"/>
    </source>
</evidence>
<evidence type="ECO:0000313" key="14">
    <source>
        <dbReference type="Proteomes" id="UP001150925"/>
    </source>
</evidence>
<dbReference type="SMART" id="SM00133">
    <property type="entry name" value="S_TK_X"/>
    <property type="match status" value="1"/>
</dbReference>
<dbReference type="GO" id="GO:0005524">
    <property type="term" value="F:ATP binding"/>
    <property type="evidence" value="ECO:0007669"/>
    <property type="project" value="UniProtKB-UniRule"/>
</dbReference>
<evidence type="ECO:0000313" key="13">
    <source>
        <dbReference type="EMBL" id="KAJ1958339.1"/>
    </source>
</evidence>
<comment type="catalytic activity">
    <reaction evidence="7">
        <text>L-threonyl-[protein] + ATP = O-phospho-L-threonyl-[protein] + ADP + H(+)</text>
        <dbReference type="Rhea" id="RHEA:46608"/>
        <dbReference type="Rhea" id="RHEA-COMP:11060"/>
        <dbReference type="Rhea" id="RHEA-COMP:11605"/>
        <dbReference type="ChEBI" id="CHEBI:15378"/>
        <dbReference type="ChEBI" id="CHEBI:30013"/>
        <dbReference type="ChEBI" id="CHEBI:30616"/>
        <dbReference type="ChEBI" id="CHEBI:61977"/>
        <dbReference type="ChEBI" id="CHEBI:456216"/>
        <dbReference type="EC" id="2.7.11.11"/>
    </reaction>
</comment>
<dbReference type="PANTHER" id="PTHR24353:SF153">
    <property type="entry name" value="CAMP-DEPENDENT PROTEIN KINASE CATALYTIC SUBUNIT 1"/>
    <property type="match status" value="1"/>
</dbReference>
<dbReference type="PROSITE" id="PS51285">
    <property type="entry name" value="AGC_KINASE_CTER"/>
    <property type="match status" value="1"/>
</dbReference>
<evidence type="ECO:0000256" key="9">
    <source>
        <dbReference type="PROSITE-ProRule" id="PRU10141"/>
    </source>
</evidence>
<evidence type="ECO:0000256" key="4">
    <source>
        <dbReference type="ARBA" id="ARBA00022741"/>
    </source>
</evidence>
<dbReference type="CDD" id="cd05580">
    <property type="entry name" value="STKc_PKA_like"/>
    <property type="match status" value="1"/>
</dbReference>
<gene>
    <name evidence="13" type="primary">TPK2_2</name>
    <name evidence="13" type="ORF">IWQ62_004913</name>
</gene>
<evidence type="ECO:0000256" key="2">
    <source>
        <dbReference type="ARBA" id="ARBA00022527"/>
    </source>
</evidence>
<evidence type="ECO:0000259" key="12">
    <source>
        <dbReference type="PROSITE" id="PS51285"/>
    </source>
</evidence>
<dbReference type="PROSITE" id="PS50011">
    <property type="entry name" value="PROTEIN_KINASE_DOM"/>
    <property type="match status" value="1"/>
</dbReference>
<dbReference type="PROSITE" id="PS00107">
    <property type="entry name" value="PROTEIN_KINASE_ATP"/>
    <property type="match status" value="1"/>
</dbReference>
<dbReference type="OrthoDB" id="63267at2759"/>
<feature type="region of interest" description="Disordered" evidence="10">
    <location>
        <begin position="319"/>
        <end position="368"/>
    </location>
</feature>
<dbReference type="InterPro" id="IPR008271">
    <property type="entry name" value="Ser/Thr_kinase_AS"/>
</dbReference>
<keyword evidence="3 13" id="KW-0808">Transferase</keyword>
<dbReference type="InterPro" id="IPR017441">
    <property type="entry name" value="Protein_kinase_ATP_BS"/>
</dbReference>